<dbReference type="CDD" id="cd00038">
    <property type="entry name" value="CAP_ED"/>
    <property type="match status" value="1"/>
</dbReference>
<keyword evidence="1" id="KW-0805">Transcription regulation</keyword>
<gene>
    <name evidence="5" type="ORF">H8M03_06515</name>
</gene>
<accession>A0A7G9KZC8</accession>
<proteinExistence type="predicted"/>
<reference evidence="5 6" key="1">
    <citation type="submission" date="2020-08" db="EMBL/GenBank/DDBJ databases">
        <title>Sphingomonas sp. sand1-3 16S ribosomal RNA gene Genome sequencing and assembly.</title>
        <authorList>
            <person name="Kang M."/>
        </authorList>
    </citation>
    <scope>NUCLEOTIDE SEQUENCE [LARGE SCALE GENOMIC DNA]</scope>
    <source>
        <strain evidence="6">sand1-3</strain>
    </source>
</reference>
<dbReference type="Proteomes" id="UP000515861">
    <property type="component" value="Chromosome"/>
</dbReference>
<dbReference type="GO" id="GO:0006355">
    <property type="term" value="P:regulation of DNA-templated transcription"/>
    <property type="evidence" value="ECO:0007669"/>
    <property type="project" value="InterPro"/>
</dbReference>
<evidence type="ECO:0000313" key="6">
    <source>
        <dbReference type="Proteomes" id="UP000515861"/>
    </source>
</evidence>
<dbReference type="AlphaFoldDB" id="A0A7G9KZC8"/>
<dbReference type="InterPro" id="IPR014710">
    <property type="entry name" value="RmlC-like_jellyroll"/>
</dbReference>
<dbReference type="InterPro" id="IPR036388">
    <property type="entry name" value="WH-like_DNA-bd_sf"/>
</dbReference>
<dbReference type="InterPro" id="IPR018490">
    <property type="entry name" value="cNMP-bd_dom_sf"/>
</dbReference>
<protein>
    <submittedName>
        <fullName evidence="5">Crp/Fnr family transcriptional regulator</fullName>
    </submittedName>
</protein>
<evidence type="ECO:0000256" key="2">
    <source>
        <dbReference type="ARBA" id="ARBA00023125"/>
    </source>
</evidence>
<dbReference type="RefSeq" id="WP_187478683.1">
    <property type="nucleotide sequence ID" value="NZ_CP060697.1"/>
</dbReference>
<keyword evidence="2" id="KW-0238">DNA-binding</keyword>
<dbReference type="InterPro" id="IPR036390">
    <property type="entry name" value="WH_DNA-bd_sf"/>
</dbReference>
<dbReference type="Pfam" id="PF00027">
    <property type="entry name" value="cNMP_binding"/>
    <property type="match status" value="1"/>
</dbReference>
<dbReference type="GO" id="GO:0003677">
    <property type="term" value="F:DNA binding"/>
    <property type="evidence" value="ECO:0007669"/>
    <property type="project" value="UniProtKB-KW"/>
</dbReference>
<dbReference type="KEGG" id="ssau:H8M03_06515"/>
<feature type="domain" description="HTH crp-type" evidence="4">
    <location>
        <begin position="164"/>
        <end position="239"/>
    </location>
</feature>
<evidence type="ECO:0000313" key="5">
    <source>
        <dbReference type="EMBL" id="QNM81727.1"/>
    </source>
</evidence>
<dbReference type="InterPro" id="IPR012318">
    <property type="entry name" value="HTH_CRP"/>
</dbReference>
<keyword evidence="3" id="KW-0804">Transcription</keyword>
<dbReference type="InterPro" id="IPR000595">
    <property type="entry name" value="cNMP-bd_dom"/>
</dbReference>
<dbReference type="SUPFAM" id="SSF46785">
    <property type="entry name" value="Winged helix' DNA-binding domain"/>
    <property type="match status" value="1"/>
</dbReference>
<dbReference type="SMART" id="SM00419">
    <property type="entry name" value="HTH_CRP"/>
    <property type="match status" value="1"/>
</dbReference>
<keyword evidence="6" id="KW-1185">Reference proteome</keyword>
<organism evidence="5 6">
    <name type="scientific">Sphingomonas sabuli</name>
    <dbReference type="NCBI Taxonomy" id="2764186"/>
    <lineage>
        <taxon>Bacteria</taxon>
        <taxon>Pseudomonadati</taxon>
        <taxon>Pseudomonadota</taxon>
        <taxon>Alphaproteobacteria</taxon>
        <taxon>Sphingomonadales</taxon>
        <taxon>Sphingomonadaceae</taxon>
        <taxon>Sphingomonas</taxon>
    </lineage>
</organism>
<dbReference type="Gene3D" id="2.60.120.10">
    <property type="entry name" value="Jelly Rolls"/>
    <property type="match status" value="1"/>
</dbReference>
<dbReference type="Gene3D" id="1.10.10.10">
    <property type="entry name" value="Winged helix-like DNA-binding domain superfamily/Winged helix DNA-binding domain"/>
    <property type="match status" value="1"/>
</dbReference>
<dbReference type="SUPFAM" id="SSF51206">
    <property type="entry name" value="cAMP-binding domain-like"/>
    <property type="match status" value="1"/>
</dbReference>
<sequence length="268" mass="30491">MNFFYEAPEQIEPRPISFDACALLLRRFRKFVSLDAADIAAVEHLLRNRRRMQAHEMLVREDSKPDRVYLMTGGIGFRYRFLPDGRRQIFGYLLPGELCDTAFVISNACDHNVGLLCDAEVAVINPAELMTTMVNHPRIERGLLMMALGDAAIMREWLLNLGQRDALHKMAHFFCEMITRLEAAGAVEADGSYALPITQNELADTLGLTVVHVNRTLQRLRHDSVLEWSRRRFKVLDWALLAAVGGFNSNYLALEERPVEPRLNAYGC</sequence>
<evidence type="ECO:0000256" key="1">
    <source>
        <dbReference type="ARBA" id="ARBA00023015"/>
    </source>
</evidence>
<evidence type="ECO:0000259" key="4">
    <source>
        <dbReference type="PROSITE" id="PS51063"/>
    </source>
</evidence>
<name>A0A7G9KZC8_9SPHN</name>
<dbReference type="PROSITE" id="PS51063">
    <property type="entry name" value="HTH_CRP_2"/>
    <property type="match status" value="1"/>
</dbReference>
<dbReference type="Pfam" id="PF13545">
    <property type="entry name" value="HTH_Crp_2"/>
    <property type="match status" value="1"/>
</dbReference>
<evidence type="ECO:0000256" key="3">
    <source>
        <dbReference type="ARBA" id="ARBA00023163"/>
    </source>
</evidence>
<dbReference type="EMBL" id="CP060697">
    <property type="protein sequence ID" value="QNM81727.1"/>
    <property type="molecule type" value="Genomic_DNA"/>
</dbReference>